<keyword evidence="2" id="KW-0472">Membrane</keyword>
<evidence type="ECO:0000259" key="3">
    <source>
        <dbReference type="Pfam" id="PF02397"/>
    </source>
</evidence>
<evidence type="ECO:0000256" key="2">
    <source>
        <dbReference type="SAM" id="Phobius"/>
    </source>
</evidence>
<feature type="domain" description="Bacterial sugar transferase" evidence="3">
    <location>
        <begin position="9"/>
        <end position="197"/>
    </location>
</feature>
<dbReference type="EMBL" id="JAUZVY010000002">
    <property type="protein sequence ID" value="MDP4528967.1"/>
    <property type="molecule type" value="Genomic_DNA"/>
</dbReference>
<dbReference type="GO" id="GO:0016740">
    <property type="term" value="F:transferase activity"/>
    <property type="evidence" value="ECO:0007669"/>
    <property type="project" value="UniProtKB-KW"/>
</dbReference>
<evidence type="ECO:0000313" key="4">
    <source>
        <dbReference type="EMBL" id="MDP4528967.1"/>
    </source>
</evidence>
<keyword evidence="2" id="KW-0812">Transmembrane</keyword>
<keyword evidence="2" id="KW-1133">Transmembrane helix</keyword>
<keyword evidence="5" id="KW-1185">Reference proteome</keyword>
<name>A0ABT9GPR1_9GAMM</name>
<gene>
    <name evidence="4" type="ORF">Q3O59_07990</name>
</gene>
<comment type="caution">
    <text evidence="4">The sequence shown here is derived from an EMBL/GenBank/DDBJ whole genome shotgun (WGS) entry which is preliminary data.</text>
</comment>
<sequence>MTSRQAVIKRSLDLLSAVVLLLLFGWLLLLCWLIASIETRSQGIFAQRRIGRFGQPFWVYKIKTMHDATGERSSITASCTGAITRSGRLFRRFKLDELPQLWNVLRGQMSLVGPRPDVPGYADLLQGEARLILQLRPGITGPASIKYRHEETLLSAVPDAQAYNDKVIWPDKVRINLAYYRHYSLGLDLLCLAATLVPSLAERLNRRFEAC</sequence>
<dbReference type="EC" id="2.7.8.-" evidence="4"/>
<dbReference type="PANTHER" id="PTHR30576">
    <property type="entry name" value="COLANIC BIOSYNTHESIS UDP-GLUCOSE LIPID CARRIER TRANSFERASE"/>
    <property type="match status" value="1"/>
</dbReference>
<dbReference type="PANTHER" id="PTHR30576:SF20">
    <property type="entry name" value="QUINOVOSAMINEPHOSPHOTRANSFERAE-RELATED"/>
    <property type="match status" value="1"/>
</dbReference>
<keyword evidence="4" id="KW-0808">Transferase</keyword>
<dbReference type="Pfam" id="PF02397">
    <property type="entry name" value="Bac_transf"/>
    <property type="match status" value="1"/>
</dbReference>
<accession>A0ABT9GPR1</accession>
<reference evidence="4 5" key="1">
    <citation type="submission" date="2023-08" db="EMBL/GenBank/DDBJ databases">
        <authorList>
            <person name="Joshi A."/>
            <person name="Thite S."/>
        </authorList>
    </citation>
    <scope>NUCLEOTIDE SEQUENCE [LARGE SCALE GENOMIC DNA]</scope>
    <source>
        <strain evidence="4 5">1E1</strain>
    </source>
</reference>
<feature type="transmembrane region" description="Helical" evidence="2">
    <location>
        <begin position="12"/>
        <end position="35"/>
    </location>
</feature>
<dbReference type="InterPro" id="IPR003362">
    <property type="entry name" value="Bact_transf"/>
</dbReference>
<organism evidence="4 5">
    <name type="scientific">Alkalimonas delamerensis</name>
    <dbReference type="NCBI Taxonomy" id="265981"/>
    <lineage>
        <taxon>Bacteria</taxon>
        <taxon>Pseudomonadati</taxon>
        <taxon>Pseudomonadota</taxon>
        <taxon>Gammaproteobacteria</taxon>
        <taxon>Alkalimonas</taxon>
    </lineage>
</organism>
<dbReference type="RefSeq" id="WP_305945054.1">
    <property type="nucleotide sequence ID" value="NZ_JAUZVY010000002.1"/>
</dbReference>
<proteinExistence type="inferred from homology"/>
<evidence type="ECO:0000313" key="5">
    <source>
        <dbReference type="Proteomes" id="UP001236258"/>
    </source>
</evidence>
<dbReference type="Proteomes" id="UP001236258">
    <property type="component" value="Unassembled WGS sequence"/>
</dbReference>
<comment type="similarity">
    <text evidence="1">Belongs to the bacterial sugar transferase family.</text>
</comment>
<evidence type="ECO:0000256" key="1">
    <source>
        <dbReference type="ARBA" id="ARBA00006464"/>
    </source>
</evidence>
<protein>
    <submittedName>
        <fullName evidence="4">Sugar transferase</fullName>
        <ecNumber evidence="4">2.7.8.-</ecNumber>
    </submittedName>
</protein>